<reference evidence="2" key="1">
    <citation type="submission" date="2025-08" db="UniProtKB">
        <authorList>
            <consortium name="RefSeq"/>
        </authorList>
    </citation>
    <scope>IDENTIFICATION</scope>
    <source>
        <tissue evidence="2">Whole larvae</tissue>
    </source>
</reference>
<protein>
    <submittedName>
        <fullName evidence="2">Uncharacterized protein LOC128200549</fullName>
    </submittedName>
</protein>
<proteinExistence type="predicted"/>
<sequence length="222" mass="25734">MIHIFCNVLSLVKRLTITMTPKKPIRHIRELTDKNPEHLPDIALAAIISYKKQNEVSDFMNYLLEALERNCTWLNNVIAKQNNFKCAFLTGAGPNRFQIQEIIYPSKEEEDIKLEVEFKDSEDYDKVAVAALFKLSNMDLDYLLKYIKTKLFDNSILTEDLLKGKALGISFAVLRPLSEKQYCVMERIAIGSSMKCMVPMKKRREEEKLFIGPPIKKTRWVV</sequence>
<evidence type="ECO:0000313" key="2">
    <source>
        <dbReference type="RefSeq" id="XP_052750296.1"/>
    </source>
</evidence>
<dbReference type="GeneID" id="128200549"/>
<organism evidence="1 2">
    <name type="scientific">Galleria mellonella</name>
    <name type="common">Greater wax moth</name>
    <dbReference type="NCBI Taxonomy" id="7137"/>
    <lineage>
        <taxon>Eukaryota</taxon>
        <taxon>Metazoa</taxon>
        <taxon>Ecdysozoa</taxon>
        <taxon>Arthropoda</taxon>
        <taxon>Hexapoda</taxon>
        <taxon>Insecta</taxon>
        <taxon>Pterygota</taxon>
        <taxon>Neoptera</taxon>
        <taxon>Endopterygota</taxon>
        <taxon>Lepidoptera</taxon>
        <taxon>Glossata</taxon>
        <taxon>Ditrysia</taxon>
        <taxon>Pyraloidea</taxon>
        <taxon>Pyralidae</taxon>
        <taxon>Galleriinae</taxon>
        <taxon>Galleria</taxon>
    </lineage>
</organism>
<name>A0ABM3MFY4_GALME</name>
<keyword evidence="1" id="KW-1185">Reference proteome</keyword>
<dbReference type="Proteomes" id="UP001652740">
    <property type="component" value="Unplaced"/>
</dbReference>
<dbReference type="RefSeq" id="XP_052750296.1">
    <property type="nucleotide sequence ID" value="XM_052894336.1"/>
</dbReference>
<gene>
    <name evidence="2" type="primary">LOC128200549</name>
</gene>
<evidence type="ECO:0000313" key="1">
    <source>
        <dbReference type="Proteomes" id="UP001652740"/>
    </source>
</evidence>
<accession>A0ABM3MFY4</accession>